<dbReference type="GO" id="GO:0016747">
    <property type="term" value="F:acyltransferase activity, transferring groups other than amino-acyl groups"/>
    <property type="evidence" value="ECO:0007669"/>
    <property type="project" value="InterPro"/>
</dbReference>
<dbReference type="EMBL" id="DVGY01000113">
    <property type="protein sequence ID" value="HIR41194.1"/>
    <property type="molecule type" value="Genomic_DNA"/>
</dbReference>
<feature type="domain" description="N-acetyltransferase" evidence="1">
    <location>
        <begin position="15"/>
        <end position="99"/>
    </location>
</feature>
<proteinExistence type="predicted"/>
<gene>
    <name evidence="2" type="ORF">IAB36_05145</name>
</gene>
<evidence type="ECO:0000313" key="3">
    <source>
        <dbReference type="Proteomes" id="UP000886749"/>
    </source>
</evidence>
<dbReference type="Proteomes" id="UP000886749">
    <property type="component" value="Unassembled WGS sequence"/>
</dbReference>
<dbReference type="InterPro" id="IPR016181">
    <property type="entry name" value="Acyl_CoA_acyltransferase"/>
</dbReference>
<dbReference type="SUPFAM" id="SSF55729">
    <property type="entry name" value="Acyl-CoA N-acyltransferases (Nat)"/>
    <property type="match status" value="1"/>
</dbReference>
<name>A0A9D1AJL2_9FIRM</name>
<dbReference type="AlphaFoldDB" id="A0A9D1AJL2"/>
<protein>
    <submittedName>
        <fullName evidence="2">GNAT family N-acetyltransferase</fullName>
    </submittedName>
</protein>
<dbReference type="InterPro" id="IPR000182">
    <property type="entry name" value="GNAT_dom"/>
</dbReference>
<organism evidence="2 3">
    <name type="scientific">Candidatus Egerieicola pullicola</name>
    <dbReference type="NCBI Taxonomy" id="2840775"/>
    <lineage>
        <taxon>Bacteria</taxon>
        <taxon>Bacillati</taxon>
        <taxon>Bacillota</taxon>
        <taxon>Clostridia</taxon>
        <taxon>Eubacteriales</taxon>
        <taxon>Oscillospiraceae</taxon>
        <taxon>Oscillospiraceae incertae sedis</taxon>
        <taxon>Candidatus Egerieicola</taxon>
    </lineage>
</organism>
<comment type="caution">
    <text evidence="2">The sequence shown here is derived from an EMBL/GenBank/DDBJ whole genome shotgun (WGS) entry which is preliminary data.</text>
</comment>
<dbReference type="PANTHER" id="PTHR43792:SF1">
    <property type="entry name" value="N-ACETYLTRANSFERASE DOMAIN-CONTAINING PROTEIN"/>
    <property type="match status" value="1"/>
</dbReference>
<dbReference type="Pfam" id="PF13302">
    <property type="entry name" value="Acetyltransf_3"/>
    <property type="match status" value="1"/>
</dbReference>
<reference evidence="2" key="2">
    <citation type="journal article" date="2021" name="PeerJ">
        <title>Extensive microbial diversity within the chicken gut microbiome revealed by metagenomics and culture.</title>
        <authorList>
            <person name="Gilroy R."/>
            <person name="Ravi A."/>
            <person name="Getino M."/>
            <person name="Pursley I."/>
            <person name="Horton D.L."/>
            <person name="Alikhan N.F."/>
            <person name="Baker D."/>
            <person name="Gharbi K."/>
            <person name="Hall N."/>
            <person name="Watson M."/>
            <person name="Adriaenssens E.M."/>
            <person name="Foster-Nyarko E."/>
            <person name="Jarju S."/>
            <person name="Secka A."/>
            <person name="Antonio M."/>
            <person name="Oren A."/>
            <person name="Chaudhuri R.R."/>
            <person name="La Ragione R."/>
            <person name="Hildebrand F."/>
            <person name="Pallen M.J."/>
        </authorList>
    </citation>
    <scope>NUCLEOTIDE SEQUENCE</scope>
    <source>
        <strain evidence="2">CHK184-25365</strain>
    </source>
</reference>
<dbReference type="InterPro" id="IPR051531">
    <property type="entry name" value="N-acetyltransferase"/>
</dbReference>
<evidence type="ECO:0000259" key="1">
    <source>
        <dbReference type="Pfam" id="PF13302"/>
    </source>
</evidence>
<sequence length="125" mass="14040">METGRMELRPAGEDRWELFLRETGEECGHCGMQKIQWNKKTMWQISWELTPEHLHQGYAAEAVRAVTDYAFSQPGVEEVCTLVSDTDQPGIAAALRSGMSLKGRTEAPEGEGLLLVFSREKGKKK</sequence>
<dbReference type="Gene3D" id="3.40.630.30">
    <property type="match status" value="1"/>
</dbReference>
<reference evidence="2" key="1">
    <citation type="submission" date="2020-10" db="EMBL/GenBank/DDBJ databases">
        <authorList>
            <person name="Gilroy R."/>
        </authorList>
    </citation>
    <scope>NUCLEOTIDE SEQUENCE</scope>
    <source>
        <strain evidence="2">CHK184-25365</strain>
    </source>
</reference>
<evidence type="ECO:0000313" key="2">
    <source>
        <dbReference type="EMBL" id="HIR41194.1"/>
    </source>
</evidence>
<dbReference type="PANTHER" id="PTHR43792">
    <property type="entry name" value="GNAT FAMILY, PUTATIVE (AFU_ORTHOLOGUE AFUA_3G00765)-RELATED-RELATED"/>
    <property type="match status" value="1"/>
</dbReference>
<accession>A0A9D1AJL2</accession>